<evidence type="ECO:0000313" key="1">
    <source>
        <dbReference type="EMBL" id="KAG9990465.1"/>
    </source>
</evidence>
<accession>A0A9P8G6L4</accession>
<dbReference type="InterPro" id="IPR029058">
    <property type="entry name" value="AB_hydrolase_fold"/>
</dbReference>
<dbReference type="InterPro" id="IPR052374">
    <property type="entry name" value="SERAC1"/>
</dbReference>
<organism evidence="1 2">
    <name type="scientific">Aureobasidium melanogenum</name>
    <name type="common">Aureobasidium pullulans var. melanogenum</name>
    <dbReference type="NCBI Taxonomy" id="46634"/>
    <lineage>
        <taxon>Eukaryota</taxon>
        <taxon>Fungi</taxon>
        <taxon>Dikarya</taxon>
        <taxon>Ascomycota</taxon>
        <taxon>Pezizomycotina</taxon>
        <taxon>Dothideomycetes</taxon>
        <taxon>Dothideomycetidae</taxon>
        <taxon>Dothideales</taxon>
        <taxon>Saccotheciaceae</taxon>
        <taxon>Aureobasidium</taxon>
    </lineage>
</organism>
<reference evidence="1" key="1">
    <citation type="journal article" date="2021" name="J Fungi (Basel)">
        <title>Virulence traits and population genomics of the black yeast Aureobasidium melanogenum.</title>
        <authorList>
            <person name="Cernosa A."/>
            <person name="Sun X."/>
            <person name="Gostincar C."/>
            <person name="Fang C."/>
            <person name="Gunde-Cimerman N."/>
            <person name="Song Z."/>
        </authorList>
    </citation>
    <scope>NUCLEOTIDE SEQUENCE</scope>
    <source>
        <strain evidence="1">EXF-9298</strain>
    </source>
</reference>
<dbReference type="Gene3D" id="3.40.50.300">
    <property type="entry name" value="P-loop containing nucleotide triphosphate hydrolases"/>
    <property type="match status" value="1"/>
</dbReference>
<name>A0A9P8G6L4_AURME</name>
<sequence length="481" mass="54554">MLRRTSGDFSWYIKLPDKRVTLSANARDEFSQLILHKQYSKVDTSPTAEAAQQMRRCNAGVTFSGLWPMPFVSLNQNGTRQGNSTMTLIMQVQVTEHRQRSNSVDPSIHSIVAVHGIGAHPDDNWCKIRGADLDAMNPENYVNWLSDSAMLPEVIPNTRITRYCYKSVWFGPDAIKQNSSRVAQRLLLALRRERKDFPFRPLIFIAHCFGGLVALQEAYHDTKEWQGIFQSMTGLIFFGAPFRGAEGMSQSEMLQAARSEYEQEEVLTEVLRILDPGNELLQDLVDSFGKARSLQNRAQVASFYELQSSNVGAIVGKQKKKRFVVSESSGCLDVSEATEKYSLERSHFNMNKFCKPNEEDFKTASEVMPGTLEVYVNSLVYQFIAYTPGTVRPPALTSYIQEKHRVPFSLKGVPAIDHFVQRASDMQQLEEHFFPQEPDLTRRKKFVVHGLGGIGKTQLCIEFVRGYQEKYSAVFWLDGSS</sequence>
<proteinExistence type="predicted"/>
<dbReference type="Proteomes" id="UP000729357">
    <property type="component" value="Unassembled WGS sequence"/>
</dbReference>
<evidence type="ECO:0000313" key="2">
    <source>
        <dbReference type="Proteomes" id="UP000729357"/>
    </source>
</evidence>
<feature type="non-terminal residue" evidence="1">
    <location>
        <position position="1"/>
    </location>
</feature>
<dbReference type="PANTHER" id="PTHR48182">
    <property type="entry name" value="PROTEIN SERAC1"/>
    <property type="match status" value="1"/>
</dbReference>
<evidence type="ECO:0008006" key="3">
    <source>
        <dbReference type="Google" id="ProtNLM"/>
    </source>
</evidence>
<reference evidence="1" key="2">
    <citation type="submission" date="2021-08" db="EMBL/GenBank/DDBJ databases">
        <authorList>
            <person name="Gostincar C."/>
            <person name="Sun X."/>
            <person name="Song Z."/>
            <person name="Gunde-Cimerman N."/>
        </authorList>
    </citation>
    <scope>NUCLEOTIDE SEQUENCE</scope>
    <source>
        <strain evidence="1">EXF-9298</strain>
    </source>
</reference>
<dbReference type="InterPro" id="IPR027417">
    <property type="entry name" value="P-loop_NTPase"/>
</dbReference>
<keyword evidence="2" id="KW-1185">Reference proteome</keyword>
<protein>
    <recommendedName>
        <fullName evidence="3">NB-ARC domain-containing protein</fullName>
    </recommendedName>
</protein>
<dbReference type="PANTHER" id="PTHR48182:SF3">
    <property type="entry name" value="DUF676 DOMAIN-CONTAINING PROTEIN"/>
    <property type="match status" value="1"/>
</dbReference>
<dbReference type="AlphaFoldDB" id="A0A9P8G6L4"/>
<comment type="caution">
    <text evidence="1">The sequence shown here is derived from an EMBL/GenBank/DDBJ whole genome shotgun (WGS) entry which is preliminary data.</text>
</comment>
<dbReference type="SUPFAM" id="SSF52540">
    <property type="entry name" value="P-loop containing nucleoside triphosphate hydrolases"/>
    <property type="match status" value="1"/>
</dbReference>
<gene>
    <name evidence="1" type="ORF">KCU98_g1116</name>
</gene>
<dbReference type="EMBL" id="JAHFXS010000030">
    <property type="protein sequence ID" value="KAG9990465.1"/>
    <property type="molecule type" value="Genomic_DNA"/>
</dbReference>
<dbReference type="OrthoDB" id="1658288at2759"/>
<dbReference type="SUPFAM" id="SSF53474">
    <property type="entry name" value="alpha/beta-Hydrolases"/>
    <property type="match status" value="1"/>
</dbReference>
<dbReference type="Gene3D" id="3.40.50.1820">
    <property type="entry name" value="alpha/beta hydrolase"/>
    <property type="match status" value="1"/>
</dbReference>